<sequence length="174" mass="18706">MIWLSAAVLAMLLAYAAAGPYLAINAIRDAIKTEDTRALAAQVDFPALRTSLKAQLTDHVVREAGPGVQSSLLGAFGLRMATGLVGGAVDAMVTPLGLGALMEGRKVWNRGIGIKPPSRDDTEAQPEPLRDAVQRYESPSRFTATVQDDSGRPIVFVLTRKGLRWKLSDIRLPL</sequence>
<dbReference type="Pfam" id="PF11159">
    <property type="entry name" value="DUF2939"/>
    <property type="match status" value="1"/>
</dbReference>
<name>A0ABP9E217_9GAMM</name>
<reference evidence="2" key="1">
    <citation type="journal article" date="2019" name="Int. J. Syst. Evol. Microbiol.">
        <title>The Global Catalogue of Microorganisms (GCM) 10K type strain sequencing project: providing services to taxonomists for standard genome sequencing and annotation.</title>
        <authorList>
            <consortium name="The Broad Institute Genomics Platform"/>
            <consortium name="The Broad Institute Genome Sequencing Center for Infectious Disease"/>
            <person name="Wu L."/>
            <person name="Ma J."/>
        </authorList>
    </citation>
    <scope>NUCLEOTIDE SEQUENCE [LARGE SCALE GENOMIC DNA]</scope>
    <source>
        <strain evidence="2">JCM 18392</strain>
    </source>
</reference>
<evidence type="ECO:0000313" key="2">
    <source>
        <dbReference type="Proteomes" id="UP001501323"/>
    </source>
</evidence>
<accession>A0ABP9E217</accession>
<comment type="caution">
    <text evidence="1">The sequence shown here is derived from an EMBL/GenBank/DDBJ whole genome shotgun (WGS) entry which is preliminary data.</text>
</comment>
<gene>
    <name evidence="1" type="ORF">GCM10023332_16590</name>
</gene>
<protein>
    <submittedName>
        <fullName evidence="1">DUF2939 domain-containing protein</fullName>
    </submittedName>
</protein>
<dbReference type="Proteomes" id="UP001501323">
    <property type="component" value="Unassembled WGS sequence"/>
</dbReference>
<keyword evidence="2" id="KW-1185">Reference proteome</keyword>
<evidence type="ECO:0000313" key="1">
    <source>
        <dbReference type="EMBL" id="GAA4865115.1"/>
    </source>
</evidence>
<dbReference type="InterPro" id="IPR021330">
    <property type="entry name" value="DUF2939"/>
</dbReference>
<proteinExistence type="predicted"/>
<dbReference type="EMBL" id="BAABJY010000002">
    <property type="protein sequence ID" value="GAA4865115.1"/>
    <property type="molecule type" value="Genomic_DNA"/>
</dbReference>
<organism evidence="1 2">
    <name type="scientific">Luteimonas vadosa</name>
    <dbReference type="NCBI Taxonomy" id="1165507"/>
    <lineage>
        <taxon>Bacteria</taxon>
        <taxon>Pseudomonadati</taxon>
        <taxon>Pseudomonadota</taxon>
        <taxon>Gammaproteobacteria</taxon>
        <taxon>Lysobacterales</taxon>
        <taxon>Lysobacteraceae</taxon>
        <taxon>Luteimonas</taxon>
    </lineage>
</organism>
<dbReference type="RefSeq" id="WP_345295689.1">
    <property type="nucleotide sequence ID" value="NZ_BAABJY010000002.1"/>
</dbReference>